<organism evidence="3 4">
    <name type="scientific">Flammeovirga agarivorans</name>
    <dbReference type="NCBI Taxonomy" id="2726742"/>
    <lineage>
        <taxon>Bacteria</taxon>
        <taxon>Pseudomonadati</taxon>
        <taxon>Bacteroidota</taxon>
        <taxon>Cytophagia</taxon>
        <taxon>Cytophagales</taxon>
        <taxon>Flammeovirgaceae</taxon>
        <taxon>Flammeovirga</taxon>
    </lineage>
</organism>
<dbReference type="InterPro" id="IPR045864">
    <property type="entry name" value="aa-tRNA-synth_II/BPL/LPL"/>
</dbReference>
<feature type="domain" description="BPL/LPL catalytic" evidence="2">
    <location>
        <begin position="16"/>
        <end position="189"/>
    </location>
</feature>
<dbReference type="GO" id="GO:0005737">
    <property type="term" value="C:cytoplasm"/>
    <property type="evidence" value="ECO:0007669"/>
    <property type="project" value="TreeGrafter"/>
</dbReference>
<dbReference type="PROSITE" id="PS51733">
    <property type="entry name" value="BPL_LPL_CATALYTIC"/>
    <property type="match status" value="1"/>
</dbReference>
<dbReference type="GO" id="GO:0004077">
    <property type="term" value="F:biotin--[biotin carboxyl-carrier protein] ligase activity"/>
    <property type="evidence" value="ECO:0007669"/>
    <property type="project" value="UniProtKB-EC"/>
</dbReference>
<dbReference type="Proteomes" id="UP000585050">
    <property type="component" value="Unassembled WGS sequence"/>
</dbReference>
<evidence type="ECO:0000313" key="3">
    <source>
        <dbReference type="EMBL" id="NLR93179.1"/>
    </source>
</evidence>
<dbReference type="EMBL" id="JABAIL010000005">
    <property type="protein sequence ID" value="NLR93179.1"/>
    <property type="molecule type" value="Genomic_DNA"/>
</dbReference>
<dbReference type="NCBIfam" id="TIGR00121">
    <property type="entry name" value="birA_ligase"/>
    <property type="match status" value="1"/>
</dbReference>
<evidence type="ECO:0000256" key="1">
    <source>
        <dbReference type="ARBA" id="ARBA00022598"/>
    </source>
</evidence>
<evidence type="ECO:0000313" key="4">
    <source>
        <dbReference type="Proteomes" id="UP000585050"/>
    </source>
</evidence>
<name>A0A7X8SMY2_9BACT</name>
<comment type="caution">
    <text evidence="3">The sequence shown here is derived from an EMBL/GenBank/DDBJ whole genome shotgun (WGS) entry which is preliminary data.</text>
</comment>
<keyword evidence="4" id="KW-1185">Reference proteome</keyword>
<accession>A0A7X8SMY2</accession>
<dbReference type="SUPFAM" id="SSF55681">
    <property type="entry name" value="Class II aaRS and biotin synthetases"/>
    <property type="match status" value="1"/>
</dbReference>
<proteinExistence type="predicted"/>
<dbReference type="EC" id="6.3.4.15" evidence="3"/>
<gene>
    <name evidence="3" type="ORF">HGP29_18360</name>
</gene>
<dbReference type="Gene3D" id="3.30.930.10">
    <property type="entry name" value="Bira Bifunctional Protein, Domain 2"/>
    <property type="match status" value="1"/>
</dbReference>
<evidence type="ECO:0000259" key="2">
    <source>
        <dbReference type="PROSITE" id="PS51733"/>
    </source>
</evidence>
<reference evidence="3 4" key="1">
    <citation type="submission" date="2020-04" db="EMBL/GenBank/DDBJ databases">
        <title>Flammeovirga sp. SR4, a novel species isolated from seawater.</title>
        <authorList>
            <person name="Wang X."/>
        </authorList>
    </citation>
    <scope>NUCLEOTIDE SEQUENCE [LARGE SCALE GENOMIC DNA]</scope>
    <source>
        <strain evidence="3 4">SR4</strain>
    </source>
</reference>
<dbReference type="CDD" id="cd16442">
    <property type="entry name" value="BPL"/>
    <property type="match status" value="1"/>
</dbReference>
<dbReference type="PANTHER" id="PTHR12835:SF5">
    <property type="entry name" value="BIOTIN--PROTEIN LIGASE"/>
    <property type="match status" value="1"/>
</dbReference>
<dbReference type="Pfam" id="PF03099">
    <property type="entry name" value="BPL_LplA_LipB"/>
    <property type="match status" value="1"/>
</dbReference>
<dbReference type="PANTHER" id="PTHR12835">
    <property type="entry name" value="BIOTIN PROTEIN LIGASE"/>
    <property type="match status" value="1"/>
</dbReference>
<dbReference type="RefSeq" id="WP_168883883.1">
    <property type="nucleotide sequence ID" value="NZ_JABAIL010000005.1"/>
</dbReference>
<dbReference type="InterPro" id="IPR004143">
    <property type="entry name" value="BPL_LPL_catalytic"/>
</dbReference>
<dbReference type="AlphaFoldDB" id="A0A7X8SMY2"/>
<keyword evidence="1 3" id="KW-0436">Ligase</keyword>
<dbReference type="InterPro" id="IPR004408">
    <property type="entry name" value="Biotin_CoA_COase_ligase"/>
</dbReference>
<sequence>MYKISANTSIIGKSVIYVPSCHSTNDYLNQLISNKVIEEGTTVVTSDQTKGRGQRGNAWECQADSNITLSCFLQPHFIEAKDQFTMNIAVSLGVYDTITSLYSSNVKIKWPNDILIDNKKICGILIENYLSGRKISNSIVGIGLNINQTSFNGNFPATSLFIETGKKMNLNYASQLLLENLDKRYHQLKNGEIDRLKREYYDNMFWFQEEGLFEEVNPDGTRERFNGVILGVNDYGCISIAKENKEVKHYAFKEVKHIY</sequence>
<protein>
    <submittedName>
        <fullName evidence="3">Biotin--[acetyl-CoA-carboxylase] ligase</fullName>
        <ecNumber evidence="3">6.3.4.15</ecNumber>
    </submittedName>
</protein>